<dbReference type="AlphaFoldDB" id="A0A2U0U7W4"/>
<gene>
    <name evidence="1" type="ORF">C7379_10980</name>
</gene>
<proteinExistence type="predicted"/>
<evidence type="ECO:0000313" key="1">
    <source>
        <dbReference type="EMBL" id="PVX53740.1"/>
    </source>
</evidence>
<evidence type="ECO:0000313" key="2">
    <source>
        <dbReference type="Proteomes" id="UP000245870"/>
    </source>
</evidence>
<accession>A0A2U0U7W4</accession>
<comment type="caution">
    <text evidence="1">The sequence shown here is derived from an EMBL/GenBank/DDBJ whole genome shotgun (WGS) entry which is preliminary data.</text>
</comment>
<keyword evidence="1" id="KW-0436">Ligase</keyword>
<dbReference type="Gene3D" id="3.30.980.10">
    <property type="entry name" value="Threonyl-trna Synthetase, Chain A, domain 2"/>
    <property type="match status" value="1"/>
</dbReference>
<dbReference type="SUPFAM" id="SSF55186">
    <property type="entry name" value="ThrRS/AlaRS common domain"/>
    <property type="match status" value="1"/>
</dbReference>
<dbReference type="InterPro" id="IPR018163">
    <property type="entry name" value="Thr/Ala-tRNA-synth_IIc_edit"/>
</dbReference>
<keyword evidence="2" id="KW-1185">Reference proteome</keyword>
<dbReference type="GO" id="GO:0004812">
    <property type="term" value="F:aminoacyl-tRNA ligase activity"/>
    <property type="evidence" value="ECO:0007669"/>
    <property type="project" value="UniProtKB-KW"/>
</dbReference>
<organism evidence="1 2">
    <name type="scientific">Hallella colorans</name>
    <dbReference type="NCBI Taxonomy" id="1703337"/>
    <lineage>
        <taxon>Bacteria</taxon>
        <taxon>Pseudomonadati</taxon>
        <taxon>Bacteroidota</taxon>
        <taxon>Bacteroidia</taxon>
        <taxon>Bacteroidales</taxon>
        <taxon>Prevotellaceae</taxon>
        <taxon>Hallella</taxon>
    </lineage>
</organism>
<protein>
    <submittedName>
        <fullName evidence="1">Threonyl/alanyl tRNA synthetase-like protein</fullName>
    </submittedName>
</protein>
<dbReference type="EMBL" id="QENY01000009">
    <property type="protein sequence ID" value="PVX53740.1"/>
    <property type="molecule type" value="Genomic_DNA"/>
</dbReference>
<keyword evidence="1" id="KW-0030">Aminoacyl-tRNA synthetase</keyword>
<dbReference type="GO" id="GO:0000166">
    <property type="term" value="F:nucleotide binding"/>
    <property type="evidence" value="ECO:0007669"/>
    <property type="project" value="InterPro"/>
</dbReference>
<sequence length="157" mass="18286">MEDCTYLSNMDGHDDFPPARTAEYLLNQVMVSLFGCECSSNSQIERKKSNMSFVLNRKPDKKEEKNIELRMNELISADMPVTYVYIDRKELHETEYFERLSKENADTFKCVKIGDLDACLAIGKYVRSTGQIGRFEILGTNWNQSKMTYRIRFKVIP</sequence>
<dbReference type="Proteomes" id="UP000245870">
    <property type="component" value="Unassembled WGS sequence"/>
</dbReference>
<reference evidence="1 2" key="1">
    <citation type="submission" date="2018-05" db="EMBL/GenBank/DDBJ databases">
        <title>Genomic Encyclopedia of Type Strains, Phase IV (KMG-IV): sequencing the most valuable type-strain genomes for metagenomic binning, comparative biology and taxonomic classification.</title>
        <authorList>
            <person name="Goeker M."/>
        </authorList>
    </citation>
    <scope>NUCLEOTIDE SEQUENCE [LARGE SCALE GENOMIC DNA]</scope>
    <source>
        <strain evidence="1 2">DSM 100333</strain>
    </source>
</reference>
<name>A0A2U0U7W4_9BACT</name>